<evidence type="ECO:0000256" key="8">
    <source>
        <dbReference type="ARBA" id="ARBA00023175"/>
    </source>
</evidence>
<dbReference type="InterPro" id="IPR001609">
    <property type="entry name" value="Myosin_head_motor_dom-like"/>
</dbReference>
<dbReference type="GO" id="GO:0003779">
    <property type="term" value="F:actin binding"/>
    <property type="evidence" value="ECO:0007669"/>
    <property type="project" value="UniProtKB-KW"/>
</dbReference>
<dbReference type="InterPro" id="IPR000719">
    <property type="entry name" value="Prot_kinase_dom"/>
</dbReference>
<dbReference type="Pfam" id="PF00063">
    <property type="entry name" value="Myosin_head"/>
    <property type="match status" value="1"/>
</dbReference>
<keyword evidence="5 12" id="KW-0547">Nucleotide-binding</keyword>
<comment type="subcellular location">
    <subcellularLocation>
        <location evidence="2">Cell projection</location>
    </subcellularLocation>
    <subcellularLocation>
        <location evidence="1">Cytoplasm</location>
        <location evidence="1">Cytoskeleton</location>
    </subcellularLocation>
</comment>
<evidence type="ECO:0000256" key="3">
    <source>
        <dbReference type="ARBA" id="ARBA00022490"/>
    </source>
</evidence>
<keyword evidence="8 12" id="KW-0505">Motor protein</keyword>
<dbReference type="GO" id="GO:0016459">
    <property type="term" value="C:myosin complex"/>
    <property type="evidence" value="ECO:0007669"/>
    <property type="project" value="UniProtKB-KW"/>
</dbReference>
<dbReference type="PROSITE" id="PS50011">
    <property type="entry name" value="PROTEIN_KINASE_DOM"/>
    <property type="match status" value="1"/>
</dbReference>
<dbReference type="Gene3D" id="1.10.510.10">
    <property type="entry name" value="Transferase(Phosphotransferase) domain 1"/>
    <property type="match status" value="1"/>
</dbReference>
<dbReference type="PRINTS" id="PR00193">
    <property type="entry name" value="MYOSINHEAVY"/>
</dbReference>
<dbReference type="Gene3D" id="3.40.850.10">
    <property type="entry name" value="Kinesin motor domain"/>
    <property type="match status" value="1"/>
</dbReference>
<keyword evidence="7 12" id="KW-0518">Myosin</keyword>
<feature type="binding site" evidence="13">
    <location>
        <position position="79"/>
    </location>
    <ligand>
        <name>ATP</name>
        <dbReference type="ChEBI" id="CHEBI:30616"/>
    </ligand>
</feature>
<evidence type="ECO:0008006" key="18">
    <source>
        <dbReference type="Google" id="ProtNLM"/>
    </source>
</evidence>
<evidence type="ECO:0000256" key="7">
    <source>
        <dbReference type="ARBA" id="ARBA00023123"/>
    </source>
</evidence>
<dbReference type="InterPro" id="IPR011009">
    <property type="entry name" value="Kinase-like_dom_sf"/>
</dbReference>
<dbReference type="PROSITE" id="PS00107">
    <property type="entry name" value="PROTEIN_KINASE_ATP"/>
    <property type="match status" value="1"/>
</dbReference>
<evidence type="ECO:0000256" key="2">
    <source>
        <dbReference type="ARBA" id="ARBA00004316"/>
    </source>
</evidence>
<proteinExistence type="inferred from homology"/>
<evidence type="ECO:0000256" key="6">
    <source>
        <dbReference type="ARBA" id="ARBA00022840"/>
    </source>
</evidence>
<keyword evidence="17" id="KW-1185">Reference proteome</keyword>
<accession>A0A553PRJ5</accession>
<evidence type="ECO:0000256" key="10">
    <source>
        <dbReference type="ARBA" id="ARBA00023212"/>
    </source>
</evidence>
<name>A0A553PRJ5_TIGCA</name>
<dbReference type="GO" id="GO:0005524">
    <property type="term" value="F:ATP binding"/>
    <property type="evidence" value="ECO:0007669"/>
    <property type="project" value="UniProtKB-UniRule"/>
</dbReference>
<sequence length="536" mass="61477">MDNVVLRQGPQSYVKSKGTRIIMDPDIMAFYEGLSTTIDFQAIPEPDSRFEVKNLIGEGTYGEVYKAVDITNQKVVAIKILDDIGENMEEIEEEFRVLSTHWIHPNIPHFIGLFFRRGDTRIEDQIWIAMELCDGGSVADLVTFHLQYGLPGLQEEEIAYIMNEINHSLDYLHKHNTLHRDVKGSNILLNKEGEVKLIDYGVACELSTQSARRHTSVGTPYWMAPEVILCDGQQMEYDSRCDVWSLGITAIELAEGKAPLSDLHPMRALFQIPRNPPPALKDEMEWSKEFIDFVHECLTKDYEERPVMAEIAEHPFLLNVSQNPTYIQKSLARRIKMMQETDFKGKVVEPTTKNGKLKEKRKEKSTLMLRDDLASLEYISEDIILDNLRRHFQMKQIYVYIGEILLAINPYQDLGLYSSREMYRYRNVSKFDNPPHAFALANHAYHAMIHEKKNQRFVITGESGAGKTVTSNVVMKMLVYLGRAPHRNIEDKILQINPILEAFGNAKTLWNDNSSRFAKIIDLSFSKMGKITGAKI</sequence>
<evidence type="ECO:0000259" key="15">
    <source>
        <dbReference type="PROSITE" id="PS51456"/>
    </source>
</evidence>
<keyword evidence="3" id="KW-0963">Cytoplasm</keyword>
<dbReference type="Pfam" id="PF00069">
    <property type="entry name" value="Pkinase"/>
    <property type="match status" value="1"/>
</dbReference>
<dbReference type="STRING" id="6832.A0A553PRJ5"/>
<dbReference type="AlphaFoldDB" id="A0A553PRJ5"/>
<evidence type="ECO:0000259" key="14">
    <source>
        <dbReference type="PROSITE" id="PS50011"/>
    </source>
</evidence>
<dbReference type="InterPro" id="IPR017441">
    <property type="entry name" value="Protein_kinase_ATP_BS"/>
</dbReference>
<dbReference type="Proteomes" id="UP000318571">
    <property type="component" value="Chromosome 12"/>
</dbReference>
<keyword evidence="4" id="KW-0677">Repeat</keyword>
<keyword evidence="11" id="KW-0966">Cell projection</keyword>
<dbReference type="InterPro" id="IPR027417">
    <property type="entry name" value="P-loop_NTPase"/>
</dbReference>
<dbReference type="PROSITE" id="PS51456">
    <property type="entry name" value="MYOSIN_MOTOR"/>
    <property type="match status" value="1"/>
</dbReference>
<dbReference type="OMA" id="QHEFITQ"/>
<keyword evidence="10" id="KW-0206">Cytoskeleton</keyword>
<comment type="caution">
    <text evidence="16">The sequence shown here is derived from an EMBL/GenBank/DDBJ whole genome shotgun (WGS) entry which is preliminary data.</text>
</comment>
<dbReference type="InterPro" id="IPR036961">
    <property type="entry name" value="Kinesin_motor_dom_sf"/>
</dbReference>
<dbReference type="GO" id="GO:0042995">
    <property type="term" value="C:cell projection"/>
    <property type="evidence" value="ECO:0007669"/>
    <property type="project" value="UniProtKB-SubCell"/>
</dbReference>
<evidence type="ECO:0000256" key="13">
    <source>
        <dbReference type="PROSITE-ProRule" id="PRU10141"/>
    </source>
</evidence>
<feature type="domain" description="Myosin motor" evidence="15">
    <location>
        <begin position="368"/>
        <end position="536"/>
    </location>
</feature>
<dbReference type="GO" id="GO:0030832">
    <property type="term" value="P:regulation of actin filament length"/>
    <property type="evidence" value="ECO:0007669"/>
    <property type="project" value="TreeGrafter"/>
</dbReference>
<evidence type="ECO:0000256" key="9">
    <source>
        <dbReference type="ARBA" id="ARBA00023203"/>
    </source>
</evidence>
<evidence type="ECO:0000256" key="4">
    <source>
        <dbReference type="ARBA" id="ARBA00022737"/>
    </source>
</evidence>
<evidence type="ECO:0000256" key="11">
    <source>
        <dbReference type="ARBA" id="ARBA00023273"/>
    </source>
</evidence>
<dbReference type="GO" id="GO:0000146">
    <property type="term" value="F:microfilament motor activity"/>
    <property type="evidence" value="ECO:0007669"/>
    <property type="project" value="TreeGrafter"/>
</dbReference>
<organism evidence="16 17">
    <name type="scientific">Tigriopus californicus</name>
    <name type="common">Marine copepod</name>
    <dbReference type="NCBI Taxonomy" id="6832"/>
    <lineage>
        <taxon>Eukaryota</taxon>
        <taxon>Metazoa</taxon>
        <taxon>Ecdysozoa</taxon>
        <taxon>Arthropoda</taxon>
        <taxon>Crustacea</taxon>
        <taxon>Multicrustacea</taxon>
        <taxon>Hexanauplia</taxon>
        <taxon>Copepoda</taxon>
        <taxon>Harpacticoida</taxon>
        <taxon>Harpacticidae</taxon>
        <taxon>Tigriopus</taxon>
    </lineage>
</organism>
<dbReference type="EMBL" id="VCGU01000001">
    <property type="protein sequence ID" value="TRY80290.1"/>
    <property type="molecule type" value="Genomic_DNA"/>
</dbReference>
<dbReference type="PANTHER" id="PTHR46256:SF3">
    <property type="entry name" value="MYOSIN MOTOR DOMAIN-CONTAINING PROTEIN"/>
    <property type="match status" value="1"/>
</dbReference>
<evidence type="ECO:0000313" key="16">
    <source>
        <dbReference type="EMBL" id="TRY80290.1"/>
    </source>
</evidence>
<dbReference type="SMART" id="SM00220">
    <property type="entry name" value="S_TKc"/>
    <property type="match status" value="1"/>
</dbReference>
<dbReference type="SMART" id="SM00242">
    <property type="entry name" value="MYSc"/>
    <property type="match status" value="1"/>
</dbReference>
<dbReference type="SUPFAM" id="SSF56112">
    <property type="entry name" value="Protein kinase-like (PK-like)"/>
    <property type="match status" value="1"/>
</dbReference>
<protein>
    <recommendedName>
        <fullName evidence="18">Protein kinase domain-containing protein</fullName>
    </recommendedName>
</protein>
<evidence type="ECO:0000256" key="1">
    <source>
        <dbReference type="ARBA" id="ARBA00004245"/>
    </source>
</evidence>
<feature type="binding site" evidence="12">
    <location>
        <begin position="461"/>
        <end position="468"/>
    </location>
    <ligand>
        <name>ATP</name>
        <dbReference type="ChEBI" id="CHEBI:30616"/>
    </ligand>
</feature>
<dbReference type="PANTHER" id="PTHR46256">
    <property type="entry name" value="AGAP011099-PA"/>
    <property type="match status" value="1"/>
</dbReference>
<dbReference type="InterPro" id="IPR052409">
    <property type="entry name" value="Myosin-III_kinase_activity"/>
</dbReference>
<keyword evidence="9 12" id="KW-0009">Actin-binding</keyword>
<gene>
    <name evidence="16" type="ORF">TCAL_06313</name>
</gene>
<dbReference type="GO" id="GO:0004674">
    <property type="term" value="F:protein serine/threonine kinase activity"/>
    <property type="evidence" value="ECO:0007669"/>
    <property type="project" value="TreeGrafter"/>
</dbReference>
<evidence type="ECO:0000313" key="17">
    <source>
        <dbReference type="Proteomes" id="UP000318571"/>
    </source>
</evidence>
<evidence type="ECO:0000256" key="5">
    <source>
        <dbReference type="ARBA" id="ARBA00022741"/>
    </source>
</evidence>
<keyword evidence="6 12" id="KW-0067">ATP-binding</keyword>
<feature type="domain" description="Protein kinase" evidence="14">
    <location>
        <begin position="50"/>
        <end position="317"/>
    </location>
</feature>
<dbReference type="FunFam" id="1.10.510.10:FF:000421">
    <property type="entry name" value="Serine/threonine-protein kinase PAK 6"/>
    <property type="match status" value="1"/>
</dbReference>
<dbReference type="SUPFAM" id="SSF52540">
    <property type="entry name" value="P-loop containing nucleoside triphosphate hydrolases"/>
    <property type="match status" value="1"/>
</dbReference>
<evidence type="ECO:0000256" key="12">
    <source>
        <dbReference type="PROSITE-ProRule" id="PRU00782"/>
    </source>
</evidence>
<comment type="similarity">
    <text evidence="12">Belongs to the TRAFAC class myosin-kinesin ATPase superfamily. Myosin family.</text>
</comment>
<reference evidence="16 17" key="1">
    <citation type="journal article" date="2018" name="Nat. Ecol. Evol.">
        <title>Genomic signatures of mitonuclear coevolution across populations of Tigriopus californicus.</title>
        <authorList>
            <person name="Barreto F.S."/>
            <person name="Watson E.T."/>
            <person name="Lima T.G."/>
            <person name="Willett C.S."/>
            <person name="Edmands S."/>
            <person name="Li W."/>
            <person name="Burton R.S."/>
        </authorList>
    </citation>
    <scope>NUCLEOTIDE SEQUENCE [LARGE SCALE GENOMIC DNA]</scope>
    <source>
        <strain evidence="16 17">San Diego</strain>
    </source>
</reference>
<comment type="caution">
    <text evidence="12">Lacks conserved residue(s) required for the propagation of feature annotation.</text>
</comment>